<proteinExistence type="predicted"/>
<evidence type="ECO:0000259" key="4">
    <source>
        <dbReference type="PROSITE" id="PS51192"/>
    </source>
</evidence>
<evidence type="ECO:0000313" key="6">
    <source>
        <dbReference type="EMBL" id="MCZ0964459.1"/>
    </source>
</evidence>
<dbReference type="EMBL" id="JAPTYD010000106">
    <property type="protein sequence ID" value="MCZ0964459.1"/>
    <property type="molecule type" value="Genomic_DNA"/>
</dbReference>
<protein>
    <submittedName>
        <fullName evidence="6">DEAD/DEAH box helicase</fullName>
    </submittedName>
</protein>
<dbReference type="SUPFAM" id="SSF52540">
    <property type="entry name" value="P-loop containing nucleoside triphosphate hydrolases"/>
    <property type="match status" value="2"/>
</dbReference>
<organism evidence="6 7">
    <name type="scientific">Paracoccus benzoatiresistens</name>
    <dbReference type="NCBI Taxonomy" id="2997341"/>
    <lineage>
        <taxon>Bacteria</taxon>
        <taxon>Pseudomonadati</taxon>
        <taxon>Pseudomonadota</taxon>
        <taxon>Alphaproteobacteria</taxon>
        <taxon>Rhodobacterales</taxon>
        <taxon>Paracoccaceae</taxon>
        <taxon>Paracoccus</taxon>
    </lineage>
</organism>
<keyword evidence="7" id="KW-1185">Reference proteome</keyword>
<name>A0ABT4JBF3_9RHOB</name>
<dbReference type="CDD" id="cd18793">
    <property type="entry name" value="SF2_C_SNF"/>
    <property type="match status" value="1"/>
</dbReference>
<comment type="caution">
    <text evidence="6">The sequence shown here is derived from an EMBL/GenBank/DDBJ whole genome shotgun (WGS) entry which is preliminary data.</text>
</comment>
<dbReference type="InterPro" id="IPR049730">
    <property type="entry name" value="SNF2/RAD54-like_C"/>
</dbReference>
<keyword evidence="1" id="KW-0378">Hydrolase</keyword>
<dbReference type="Pfam" id="PF04434">
    <property type="entry name" value="SWIM"/>
    <property type="match status" value="1"/>
</dbReference>
<dbReference type="PANTHER" id="PTHR10799">
    <property type="entry name" value="SNF2/RAD54 HELICASE FAMILY"/>
    <property type="match status" value="1"/>
</dbReference>
<evidence type="ECO:0000259" key="5">
    <source>
        <dbReference type="PROSITE" id="PS51194"/>
    </source>
</evidence>
<gene>
    <name evidence="6" type="ORF">OU682_23165</name>
</gene>
<dbReference type="InterPro" id="IPR000330">
    <property type="entry name" value="SNF2_N"/>
</dbReference>
<dbReference type="Gene3D" id="3.40.50.10810">
    <property type="entry name" value="Tandem AAA-ATPase domain"/>
    <property type="match status" value="1"/>
</dbReference>
<keyword evidence="2" id="KW-0862">Zinc</keyword>
<keyword evidence="2" id="KW-0479">Metal-binding</keyword>
<reference evidence="6" key="1">
    <citation type="submission" date="2022-12" db="EMBL/GenBank/DDBJ databases">
        <title>Paracoccus sp. EF6 isolated from a lake water.</title>
        <authorList>
            <person name="Liu H."/>
        </authorList>
    </citation>
    <scope>NUCLEOTIDE SEQUENCE</scope>
    <source>
        <strain evidence="6">EF6</strain>
    </source>
</reference>
<feature type="domain" description="SWIM-type" evidence="3">
    <location>
        <begin position="8"/>
        <end position="42"/>
    </location>
</feature>
<feature type="domain" description="Helicase C-terminal" evidence="5">
    <location>
        <begin position="910"/>
        <end position="1063"/>
    </location>
</feature>
<dbReference type="PROSITE" id="PS50966">
    <property type="entry name" value="ZF_SWIM"/>
    <property type="match status" value="1"/>
</dbReference>
<accession>A0ABT4JBF3</accession>
<dbReference type="InterPro" id="IPR027417">
    <property type="entry name" value="P-loop_NTPase"/>
</dbReference>
<keyword evidence="6" id="KW-0547">Nucleotide-binding</keyword>
<dbReference type="InterPro" id="IPR014001">
    <property type="entry name" value="Helicase_ATP-bd"/>
</dbReference>
<evidence type="ECO:0000313" key="7">
    <source>
        <dbReference type="Proteomes" id="UP001149822"/>
    </source>
</evidence>
<evidence type="ECO:0000259" key="3">
    <source>
        <dbReference type="PROSITE" id="PS50966"/>
    </source>
</evidence>
<dbReference type="Gene3D" id="3.40.50.300">
    <property type="entry name" value="P-loop containing nucleotide triphosphate hydrolases"/>
    <property type="match status" value="1"/>
</dbReference>
<feature type="domain" description="Helicase ATP-binding" evidence="4">
    <location>
        <begin position="623"/>
        <end position="782"/>
    </location>
</feature>
<keyword evidence="6" id="KW-0067">ATP-binding</keyword>
<dbReference type="SMART" id="SM00487">
    <property type="entry name" value="DEXDc"/>
    <property type="match status" value="1"/>
</dbReference>
<evidence type="ECO:0000256" key="1">
    <source>
        <dbReference type="ARBA" id="ARBA00022801"/>
    </source>
</evidence>
<dbReference type="PROSITE" id="PS51192">
    <property type="entry name" value="HELICASE_ATP_BIND_1"/>
    <property type="match status" value="1"/>
</dbReference>
<keyword evidence="2" id="KW-0863">Zinc-finger</keyword>
<dbReference type="InterPro" id="IPR001650">
    <property type="entry name" value="Helicase_C-like"/>
</dbReference>
<dbReference type="RefSeq" id="WP_268944549.1">
    <property type="nucleotide sequence ID" value="NZ_JAPTYD010000106.1"/>
</dbReference>
<dbReference type="GO" id="GO:0004386">
    <property type="term" value="F:helicase activity"/>
    <property type="evidence" value="ECO:0007669"/>
    <property type="project" value="UniProtKB-KW"/>
</dbReference>
<dbReference type="Proteomes" id="UP001149822">
    <property type="component" value="Unassembled WGS sequence"/>
</dbReference>
<dbReference type="PROSITE" id="PS51194">
    <property type="entry name" value="HELICASE_CTER"/>
    <property type="match status" value="1"/>
</dbReference>
<dbReference type="SMART" id="SM00490">
    <property type="entry name" value="HELICc"/>
    <property type="match status" value="1"/>
</dbReference>
<dbReference type="Pfam" id="PF00271">
    <property type="entry name" value="Helicase_C"/>
    <property type="match status" value="1"/>
</dbReference>
<sequence>MNDRGRTYQQHIAVRGDLVEGVCSCPVGYNCKHVAAVLITWSERGSPGVGTGLSFEMRNWLQSLATYAPRSAPAVERPQDYPDTVKDRLLYVLMPSGSQVKIDIYKGRINAAGTGLNQSIRRHDVLREMRSIAPAKFIRPLDLELLAALAQTRLWEAPYSYGLPELLRPRGEEVTALLRRLCDSGRFLHDNAPEAHLRWSDHLPDARLGWRMTADGNQHLGFEDEDGQALELLTLGEATIWLDRQGGLMGRMARAVDNAALRIVTSGPTVSSQEAEALGAALPEAVAGMSLPPPRKTRRIKRAAQARCARLTLGAEQAKDGPHRWGNSLLLPTLSLRFAYDGIEAPEDGTDPRLVVAGEVVSLTRDHEWEASCRTRLLNAGALPVEELEFHWPGERMLGCDFTFADGEMSPHTLRMTEKRDALHFAFGLLPALRGEGWEINETAKWPYRLSPEAASLSVSTQAERGEAFQGHDWFSLGFTAEIGGRSLDVAPLLAACLEQIREDWKEVPDAETLRQQLSVRPIYLDRGKNGYAALDLSPLAPLLHLFLSHHAELGALHPTDAVVARLAEEALDGSTVRFSDHAGILPLARHLEALAKGENLQAPAGLKAHLRQYQAFGAAWMIGLLGAGFGAVLADDMGLGKTVQTLALLQARREAGTEGAALLIVPTSLLHGWQVQAAQFAPELRLLILHGPDRKALRELLDQADLVITTYPLLARDRDWLAGQQWPLVILDEAHTLKNPASQLAKALREIPAQGRIALTGTPMENSLQDLWTLFDWVVPGLLGDRKRFQALFRTPIEKHGDASAQARLNRRLRPFLLRRTKEEVAAELPPRTEILDLVILPKAQQGLYETVRSAMDQRVREAIGSRGLAAARITVLDALLKLRQVCCDPALAKTGAARSVTDSAKRERLRELLTELVAEGRRVLVFSQFVEMLRLIEADLSEVGIASLSLTGETRDRAAVLEAFARGGAPVFLLSLKAGGVGLTLTEADTVILFDPWWNPAVERQAMDRAHRIGQTKPVFVHRLVAAGTVEEKILELQARKQALADALFDESSDSSLLVLDGATLQDLFAPLNG</sequence>
<dbReference type="Pfam" id="PF00176">
    <property type="entry name" value="SNF2-rel_dom"/>
    <property type="match status" value="1"/>
</dbReference>
<evidence type="ECO:0000256" key="2">
    <source>
        <dbReference type="PROSITE-ProRule" id="PRU00325"/>
    </source>
</evidence>
<keyword evidence="6" id="KW-0347">Helicase</keyword>
<dbReference type="InterPro" id="IPR038718">
    <property type="entry name" value="SNF2-like_sf"/>
</dbReference>
<dbReference type="InterPro" id="IPR007527">
    <property type="entry name" value="Znf_SWIM"/>
</dbReference>